<comment type="caution">
    <text evidence="3">The sequence shown here is derived from an EMBL/GenBank/DDBJ whole genome shotgun (WGS) entry which is preliminary data.</text>
</comment>
<evidence type="ECO:0000313" key="4">
    <source>
        <dbReference type="Proteomes" id="UP000235392"/>
    </source>
</evidence>
<protein>
    <submittedName>
        <fullName evidence="3">Uncharacterized protein</fullName>
    </submittedName>
</protein>
<feature type="region of interest" description="Disordered" evidence="1">
    <location>
        <begin position="48"/>
        <end position="95"/>
    </location>
</feature>
<reference evidence="3 4" key="1">
    <citation type="submission" date="2017-11" db="EMBL/GenBank/DDBJ databases">
        <title>De novo assembly and phasing of dikaryotic genomes from two isolates of Puccinia coronata f. sp. avenae, the causal agent of oat crown rust.</title>
        <authorList>
            <person name="Miller M.E."/>
            <person name="Zhang Y."/>
            <person name="Omidvar V."/>
            <person name="Sperschneider J."/>
            <person name="Schwessinger B."/>
            <person name="Raley C."/>
            <person name="Palmer J.M."/>
            <person name="Garnica D."/>
            <person name="Upadhyaya N."/>
            <person name="Rathjen J."/>
            <person name="Taylor J.M."/>
            <person name="Park R.F."/>
            <person name="Dodds P.N."/>
            <person name="Hirsch C.D."/>
            <person name="Kianian S.F."/>
            <person name="Figueroa M."/>
        </authorList>
    </citation>
    <scope>NUCLEOTIDE SEQUENCE [LARGE SCALE GENOMIC DNA]</scope>
    <source>
        <strain evidence="3">12SD80</strain>
    </source>
</reference>
<proteinExistence type="predicted"/>
<sequence length="165" mass="17221">MHAAKEITLQCFLDKNALVIQQIDECFKKLIQNLERCIHFNGNPTGLSGYPKNNSSPGHSGNTGLSKNPVGTGSTSVGRNAHDGLGGNKTAPRVNTAGLSGNLACGSNTSRGGLGRKNPSGNIGVSLNSGLITDNATPTELINCFNREIKAAESCILSMNPFPMP</sequence>
<name>A0A2N5VM13_9BASI</name>
<dbReference type="Proteomes" id="UP000235392">
    <property type="component" value="Unassembled WGS sequence"/>
</dbReference>
<gene>
    <name evidence="3" type="ORF">PCASD_02421</name>
    <name evidence="2" type="ORF">PCASD_19685</name>
</gene>
<evidence type="ECO:0000256" key="1">
    <source>
        <dbReference type="SAM" id="MobiDB-lite"/>
    </source>
</evidence>
<dbReference type="AlphaFoldDB" id="A0A2N5VM13"/>
<evidence type="ECO:0000313" key="3">
    <source>
        <dbReference type="EMBL" id="PLW51033.1"/>
    </source>
</evidence>
<dbReference type="EMBL" id="PGCI01000743">
    <property type="protein sequence ID" value="PLW17864.1"/>
    <property type="molecule type" value="Genomic_DNA"/>
</dbReference>
<accession>A0A2N5VM13</accession>
<evidence type="ECO:0000313" key="2">
    <source>
        <dbReference type="EMBL" id="PLW17864.1"/>
    </source>
</evidence>
<feature type="compositionally biased region" description="Polar residues" evidence="1">
    <location>
        <begin position="48"/>
        <end position="78"/>
    </location>
</feature>
<organism evidence="3 4">
    <name type="scientific">Puccinia coronata f. sp. avenae</name>
    <dbReference type="NCBI Taxonomy" id="200324"/>
    <lineage>
        <taxon>Eukaryota</taxon>
        <taxon>Fungi</taxon>
        <taxon>Dikarya</taxon>
        <taxon>Basidiomycota</taxon>
        <taxon>Pucciniomycotina</taxon>
        <taxon>Pucciniomycetes</taxon>
        <taxon>Pucciniales</taxon>
        <taxon>Pucciniaceae</taxon>
        <taxon>Puccinia</taxon>
    </lineage>
</organism>
<dbReference type="EMBL" id="PGCI01000007">
    <property type="protein sequence ID" value="PLW51033.1"/>
    <property type="molecule type" value="Genomic_DNA"/>
</dbReference>